<protein>
    <submittedName>
        <fullName evidence="1">Uncharacterized protein</fullName>
    </submittedName>
</protein>
<dbReference type="Proteomes" id="UP000006296">
    <property type="component" value="Chromosome"/>
</dbReference>
<organism evidence="1 2">
    <name type="scientific">Alteromonas macleodii (strain English Channel 673)</name>
    <dbReference type="NCBI Taxonomy" id="1004788"/>
    <lineage>
        <taxon>Bacteria</taxon>
        <taxon>Pseudomonadati</taxon>
        <taxon>Pseudomonadota</taxon>
        <taxon>Gammaproteobacteria</taxon>
        <taxon>Alteromonadales</taxon>
        <taxon>Alteromonadaceae</taxon>
        <taxon>Alteromonas/Salinimonas group</taxon>
        <taxon>Alteromonas</taxon>
    </lineage>
</organism>
<dbReference type="AlphaFoldDB" id="A0AB32ZV91"/>
<evidence type="ECO:0000313" key="1">
    <source>
        <dbReference type="EMBL" id="AFT73083.1"/>
    </source>
</evidence>
<name>A0AB32ZV91_ALTME</name>
<dbReference type="EMBL" id="CP003844">
    <property type="protein sequence ID" value="AFT73083.1"/>
    <property type="molecule type" value="Genomic_DNA"/>
</dbReference>
<dbReference type="KEGG" id="amg:AMEC673_01895"/>
<gene>
    <name evidence="1" type="ordered locus">AMEC673_01895</name>
</gene>
<reference evidence="2" key="1">
    <citation type="journal article" date="2012" name="Sci. Rep.">
        <title>Genomes of surface isolates of Alteromonas macleodii: the life of a widespread marine opportunistic copiotroph.</title>
        <authorList>
            <person name="Lopez-Perez M."/>
            <person name="Gonzaga A."/>
            <person name="Martin-Cuadrado A.B."/>
            <person name="Onyshchenko O."/>
            <person name="Ghavidel A."/>
            <person name="Ghai R."/>
            <person name="Rodriguez-Valera F."/>
        </authorList>
    </citation>
    <scope>NUCLEOTIDE SEQUENCE [LARGE SCALE GENOMIC DNA]</scope>
    <source>
        <strain evidence="2">English Channel 673</strain>
    </source>
</reference>
<sequence length="318" mass="32511">MALENTTTNTAENGVSALLSKFGLHTADIENKSSNSTEVANEAATSGQSLPSLFASLLAIENQPNEADAIDSKISGEANLSTQSNILTGTASDVQGALSLLSGTSSVNGVLSDDAIATMQGTLLNALQNNVFQSLVTNNDTSVNATTSVLGNGDSNAAANNQSDTTPTLFDNLYSGAFGDDGLDLKDGFDALNIANHLPIVSDIYEATTSNHTAAAASLAGSFLYGGIGGLMYNAIDLTVENVTGQSISNNMWSMGQSLLASVFSNPSIDSKVSANISGAPQTQASDATASIQTDDITAGITNKAADAAYQFVQRGFN</sequence>
<evidence type="ECO:0000313" key="2">
    <source>
        <dbReference type="Proteomes" id="UP000006296"/>
    </source>
</evidence>
<accession>A0AB32ZV91</accession>
<proteinExistence type="predicted"/>
<dbReference type="RefSeq" id="WP_014975493.1">
    <property type="nucleotide sequence ID" value="NC_018678.1"/>
</dbReference>